<protein>
    <submittedName>
        <fullName evidence="3">Mammalian cell entry related domain protein</fullName>
    </submittedName>
</protein>
<dbReference type="RefSeq" id="WP_011699296.1">
    <property type="nucleotide sequence ID" value="NC_008554.1"/>
</dbReference>
<dbReference type="STRING" id="335543.Sfum_2448"/>
<evidence type="ECO:0000259" key="2">
    <source>
        <dbReference type="Pfam" id="PF02470"/>
    </source>
</evidence>
<dbReference type="PANTHER" id="PTHR33371:SF4">
    <property type="entry name" value="INTERMEMBRANE PHOSPHOLIPID TRANSPORT SYSTEM BINDING PROTEIN MLAD"/>
    <property type="match status" value="1"/>
</dbReference>
<evidence type="ECO:0000313" key="4">
    <source>
        <dbReference type="Proteomes" id="UP000001784"/>
    </source>
</evidence>
<dbReference type="KEGG" id="sfu:Sfum_2448"/>
<dbReference type="EMBL" id="CP000478">
    <property type="protein sequence ID" value="ABK18128.1"/>
    <property type="molecule type" value="Genomic_DNA"/>
</dbReference>
<dbReference type="InterPro" id="IPR003399">
    <property type="entry name" value="Mce/MlaD"/>
</dbReference>
<dbReference type="eggNOG" id="COG1463">
    <property type="taxonomic scope" value="Bacteria"/>
</dbReference>
<reference evidence="3 4" key="1">
    <citation type="submission" date="2006-10" db="EMBL/GenBank/DDBJ databases">
        <title>Complete sequence of Syntrophobacter fumaroxidans MPOB.</title>
        <authorList>
            <consortium name="US DOE Joint Genome Institute"/>
            <person name="Copeland A."/>
            <person name="Lucas S."/>
            <person name="Lapidus A."/>
            <person name="Barry K."/>
            <person name="Detter J.C."/>
            <person name="Glavina del Rio T."/>
            <person name="Hammon N."/>
            <person name="Israni S."/>
            <person name="Pitluck S."/>
            <person name="Goltsman E.G."/>
            <person name="Martinez M."/>
            <person name="Schmutz J."/>
            <person name="Larimer F."/>
            <person name="Land M."/>
            <person name="Hauser L."/>
            <person name="Kyrpides N."/>
            <person name="Kim E."/>
            <person name="Boone D.R."/>
            <person name="Brockman F."/>
            <person name="Culley D."/>
            <person name="Ferry J."/>
            <person name="Gunsalus R."/>
            <person name="McInerney M.J."/>
            <person name="Morrison M."/>
            <person name="Plugge C."/>
            <person name="Rohlin L."/>
            <person name="Scholten J."/>
            <person name="Sieber J."/>
            <person name="Stams A.J.M."/>
            <person name="Worm P."/>
            <person name="Henstra A.M."/>
            <person name="Richardson P."/>
        </authorList>
    </citation>
    <scope>NUCLEOTIDE SEQUENCE [LARGE SCALE GENOMIC DNA]</scope>
    <source>
        <strain evidence="4">DSM 10017 / MPOB</strain>
    </source>
</reference>
<dbReference type="PANTHER" id="PTHR33371">
    <property type="entry name" value="INTERMEMBRANE PHOSPHOLIPID TRANSPORT SYSTEM BINDING PROTEIN MLAD-RELATED"/>
    <property type="match status" value="1"/>
</dbReference>
<dbReference type="HOGENOM" id="CLU_054524_0_1_7"/>
<name>A0LL26_SYNFM</name>
<feature type="coiled-coil region" evidence="1">
    <location>
        <begin position="214"/>
        <end position="248"/>
    </location>
</feature>
<dbReference type="OrthoDB" id="9769132at2"/>
<dbReference type="Pfam" id="PF02470">
    <property type="entry name" value="MlaD"/>
    <property type="match status" value="1"/>
</dbReference>
<proteinExistence type="predicted"/>
<dbReference type="InParanoid" id="A0LL26"/>
<gene>
    <name evidence="3" type="ordered locus">Sfum_2448</name>
</gene>
<accession>A0LL26</accession>
<dbReference type="Proteomes" id="UP000001784">
    <property type="component" value="Chromosome"/>
</dbReference>
<keyword evidence="1" id="KW-0175">Coiled coil</keyword>
<organism evidence="3 4">
    <name type="scientific">Syntrophobacter fumaroxidans (strain DSM 10017 / MPOB)</name>
    <dbReference type="NCBI Taxonomy" id="335543"/>
    <lineage>
        <taxon>Bacteria</taxon>
        <taxon>Pseudomonadati</taxon>
        <taxon>Thermodesulfobacteriota</taxon>
        <taxon>Syntrophobacteria</taxon>
        <taxon>Syntrophobacterales</taxon>
        <taxon>Syntrophobacteraceae</taxon>
        <taxon>Syntrophobacter</taxon>
    </lineage>
</organism>
<feature type="domain" description="Mce/MlaD" evidence="2">
    <location>
        <begin position="38"/>
        <end position="116"/>
    </location>
</feature>
<sequence precursor="true">MQVFRSEIRVGLLILVSFVVLMAGIFAVSDLRSLWYKKKTIELLFPYADGITKGSPVWYAGLEVGEVSNIRIAQGASDRIAVTVTISPDARVRKDSRADIRNLGMMGAKYVEISPGSPDAELLGPGETLEGKGPSSLSEVMETGHAVVARLGDLINETHKLVREVRTESALTDAIRNANGFLVDMRDNGKDLKKVLAKISAFAENLKETSGEGGKDLRALLKELRETNRGLQKRLESVENRINETLAQIGQGVAEAQSTVKVARSMLTSSQEDVASMFRHLSGTSRNLEGMSEDLRAHPWKIVWKEDGTFAVYPAQGTDQWREKGRIGPHGKQ</sequence>
<evidence type="ECO:0000313" key="3">
    <source>
        <dbReference type="EMBL" id="ABK18128.1"/>
    </source>
</evidence>
<dbReference type="InterPro" id="IPR052336">
    <property type="entry name" value="MlaD_Phospholipid_Transporter"/>
</dbReference>
<evidence type="ECO:0000256" key="1">
    <source>
        <dbReference type="SAM" id="Coils"/>
    </source>
</evidence>
<keyword evidence="4" id="KW-1185">Reference proteome</keyword>
<dbReference type="AlphaFoldDB" id="A0LL26"/>